<evidence type="ECO:0000313" key="2">
    <source>
        <dbReference type="Proteomes" id="UP001595748"/>
    </source>
</evidence>
<reference evidence="2" key="1">
    <citation type="journal article" date="2019" name="Int. J. Syst. Evol. Microbiol.">
        <title>The Global Catalogue of Microorganisms (GCM) 10K type strain sequencing project: providing services to taxonomists for standard genome sequencing and annotation.</title>
        <authorList>
            <consortium name="The Broad Institute Genomics Platform"/>
            <consortium name="The Broad Institute Genome Sequencing Center for Infectious Disease"/>
            <person name="Wu L."/>
            <person name="Ma J."/>
        </authorList>
    </citation>
    <scope>NUCLEOTIDE SEQUENCE [LARGE SCALE GENOMIC DNA]</scope>
    <source>
        <strain evidence="2">CCTCC AB 2013263</strain>
    </source>
</reference>
<dbReference type="Proteomes" id="UP001595748">
    <property type="component" value="Unassembled WGS sequence"/>
</dbReference>
<dbReference type="EMBL" id="JBHRZF010000011">
    <property type="protein sequence ID" value="MFC3859405.1"/>
    <property type="molecule type" value="Genomic_DNA"/>
</dbReference>
<evidence type="ECO:0000313" key="1">
    <source>
        <dbReference type="EMBL" id="MFC3859405.1"/>
    </source>
</evidence>
<dbReference type="RefSeq" id="WP_380075571.1">
    <property type="nucleotide sequence ID" value="NZ_JBHRZF010000011.1"/>
</dbReference>
<accession>A0ABV8A561</accession>
<gene>
    <name evidence="1" type="ORF">ACFOPQ_01270</name>
</gene>
<sequence length="123" mass="12521">MKTRAHGAPEDGITLPLNMPAGTTNGIPTTYGAGGLVVVPVTDRVTAEDLTNTNKATPQGLKAGQASCYLVGVPLVLQNIPIDVAVAEGGKVYKAADGTFNGVNTGTFVGWKVSGKLALRASQ</sequence>
<comment type="caution">
    <text evidence="1">The sequence shown here is derived from an EMBL/GenBank/DDBJ whole genome shotgun (WGS) entry which is preliminary data.</text>
</comment>
<protein>
    <recommendedName>
        <fullName evidence="3">RecA/RadA recombinase</fullName>
    </recommendedName>
</protein>
<keyword evidence="2" id="KW-1185">Reference proteome</keyword>
<evidence type="ECO:0008006" key="3">
    <source>
        <dbReference type="Google" id="ProtNLM"/>
    </source>
</evidence>
<name>A0ABV8A561_9DEIO</name>
<proteinExistence type="predicted"/>
<organism evidence="1 2">
    <name type="scientific">Deinococcus antarcticus</name>
    <dbReference type="NCBI Taxonomy" id="1298767"/>
    <lineage>
        <taxon>Bacteria</taxon>
        <taxon>Thermotogati</taxon>
        <taxon>Deinococcota</taxon>
        <taxon>Deinococci</taxon>
        <taxon>Deinococcales</taxon>
        <taxon>Deinococcaceae</taxon>
        <taxon>Deinococcus</taxon>
    </lineage>
</organism>